<name>A0A4Y3RSP7_9ACTN</name>
<gene>
    <name evidence="2" type="ORF">SGA01_45150</name>
</gene>
<sequence length="114" mass="12338">MTAISELRLLPWSGPDGKPCYLSTDDDSSHLSRLADNTEALQLGLADDLMRHALELLDDEQTDAEDLRNLSRDLVGALRDTLRVASSRGQRLPTPQPSARGGDDNPQLPAAAFG</sequence>
<dbReference type="RefSeq" id="WP_141298193.1">
    <property type="nucleotide sequence ID" value="NZ_BJMN01000029.1"/>
</dbReference>
<keyword evidence="3" id="KW-1185">Reference proteome</keyword>
<dbReference type="EMBL" id="BJMN01000029">
    <property type="protein sequence ID" value="GEB58910.1"/>
    <property type="molecule type" value="Genomic_DNA"/>
</dbReference>
<proteinExistence type="predicted"/>
<organism evidence="2 3">
    <name type="scientific">Streptomyces gardneri</name>
    <dbReference type="NCBI Taxonomy" id="66892"/>
    <lineage>
        <taxon>Bacteria</taxon>
        <taxon>Bacillati</taxon>
        <taxon>Actinomycetota</taxon>
        <taxon>Actinomycetes</taxon>
        <taxon>Kitasatosporales</taxon>
        <taxon>Streptomycetaceae</taxon>
        <taxon>Streptomyces</taxon>
    </lineage>
</organism>
<protein>
    <submittedName>
        <fullName evidence="2">Uncharacterized protein</fullName>
    </submittedName>
</protein>
<dbReference type="AlphaFoldDB" id="A0A4Y3RSP7"/>
<evidence type="ECO:0000313" key="2">
    <source>
        <dbReference type="EMBL" id="GEB58910.1"/>
    </source>
</evidence>
<feature type="region of interest" description="Disordered" evidence="1">
    <location>
        <begin position="84"/>
        <end position="114"/>
    </location>
</feature>
<evidence type="ECO:0000313" key="3">
    <source>
        <dbReference type="Proteomes" id="UP000315226"/>
    </source>
</evidence>
<reference evidence="2 3" key="1">
    <citation type="submission" date="2019-06" db="EMBL/GenBank/DDBJ databases">
        <title>Whole genome shotgun sequence of Streptomyces gardneri NBRC 12865.</title>
        <authorList>
            <person name="Hosoyama A."/>
            <person name="Uohara A."/>
            <person name="Ohji S."/>
            <person name="Ichikawa N."/>
        </authorList>
    </citation>
    <scope>NUCLEOTIDE SEQUENCE [LARGE SCALE GENOMIC DNA]</scope>
    <source>
        <strain evidence="2 3">NBRC 12865</strain>
    </source>
</reference>
<dbReference type="Proteomes" id="UP000315226">
    <property type="component" value="Unassembled WGS sequence"/>
</dbReference>
<dbReference type="OrthoDB" id="4320909at2"/>
<accession>A0A4Y3RSP7</accession>
<evidence type="ECO:0000256" key="1">
    <source>
        <dbReference type="SAM" id="MobiDB-lite"/>
    </source>
</evidence>
<comment type="caution">
    <text evidence="2">The sequence shown here is derived from an EMBL/GenBank/DDBJ whole genome shotgun (WGS) entry which is preliminary data.</text>
</comment>